<dbReference type="OrthoDB" id="1044435at2759"/>
<dbReference type="EMBL" id="ML180845">
    <property type="protein sequence ID" value="THU76553.1"/>
    <property type="molecule type" value="Genomic_DNA"/>
</dbReference>
<sequence>MDAVPSESWESEDFIRDHLDDWIELFDGVKLVGDAGIGLDKPTTSPEFQTRIKPILDSEANSDIASSKDKRASRFIEWEQTLEAF</sequence>
<dbReference type="AlphaFoldDB" id="A0A4S8KM31"/>
<reference evidence="1 2" key="1">
    <citation type="journal article" date="2019" name="Nat. Ecol. Evol.">
        <title>Megaphylogeny resolves global patterns of mushroom evolution.</title>
        <authorList>
            <person name="Varga T."/>
            <person name="Krizsan K."/>
            <person name="Foldi C."/>
            <person name="Dima B."/>
            <person name="Sanchez-Garcia M."/>
            <person name="Sanchez-Ramirez S."/>
            <person name="Szollosi G.J."/>
            <person name="Szarkandi J.G."/>
            <person name="Papp V."/>
            <person name="Albert L."/>
            <person name="Andreopoulos W."/>
            <person name="Angelini C."/>
            <person name="Antonin V."/>
            <person name="Barry K.W."/>
            <person name="Bougher N.L."/>
            <person name="Buchanan P."/>
            <person name="Buyck B."/>
            <person name="Bense V."/>
            <person name="Catcheside P."/>
            <person name="Chovatia M."/>
            <person name="Cooper J."/>
            <person name="Damon W."/>
            <person name="Desjardin D."/>
            <person name="Finy P."/>
            <person name="Geml J."/>
            <person name="Haridas S."/>
            <person name="Hughes K."/>
            <person name="Justo A."/>
            <person name="Karasinski D."/>
            <person name="Kautmanova I."/>
            <person name="Kiss B."/>
            <person name="Kocsube S."/>
            <person name="Kotiranta H."/>
            <person name="LaButti K.M."/>
            <person name="Lechner B.E."/>
            <person name="Liimatainen K."/>
            <person name="Lipzen A."/>
            <person name="Lukacs Z."/>
            <person name="Mihaltcheva S."/>
            <person name="Morgado L.N."/>
            <person name="Niskanen T."/>
            <person name="Noordeloos M.E."/>
            <person name="Ohm R.A."/>
            <person name="Ortiz-Santana B."/>
            <person name="Ovrebo C."/>
            <person name="Racz N."/>
            <person name="Riley R."/>
            <person name="Savchenko A."/>
            <person name="Shiryaev A."/>
            <person name="Soop K."/>
            <person name="Spirin V."/>
            <person name="Szebenyi C."/>
            <person name="Tomsovsky M."/>
            <person name="Tulloss R.E."/>
            <person name="Uehling J."/>
            <person name="Grigoriev I.V."/>
            <person name="Vagvolgyi C."/>
            <person name="Papp T."/>
            <person name="Martin F.M."/>
            <person name="Miettinen O."/>
            <person name="Hibbett D.S."/>
            <person name="Nagy L.G."/>
        </authorList>
    </citation>
    <scope>NUCLEOTIDE SEQUENCE [LARGE SCALE GENOMIC DNA]</scope>
    <source>
        <strain evidence="1 2">CBS 962.96</strain>
    </source>
</reference>
<evidence type="ECO:0000313" key="2">
    <source>
        <dbReference type="Proteomes" id="UP000297245"/>
    </source>
</evidence>
<gene>
    <name evidence="1" type="ORF">K435DRAFT_879054</name>
</gene>
<accession>A0A4S8KM31</accession>
<evidence type="ECO:0000313" key="1">
    <source>
        <dbReference type="EMBL" id="THU76553.1"/>
    </source>
</evidence>
<name>A0A4S8KM31_DENBC</name>
<protein>
    <submittedName>
        <fullName evidence="1">Uncharacterized protein</fullName>
    </submittedName>
</protein>
<organism evidence="1 2">
    <name type="scientific">Dendrothele bispora (strain CBS 962.96)</name>
    <dbReference type="NCBI Taxonomy" id="1314807"/>
    <lineage>
        <taxon>Eukaryota</taxon>
        <taxon>Fungi</taxon>
        <taxon>Dikarya</taxon>
        <taxon>Basidiomycota</taxon>
        <taxon>Agaricomycotina</taxon>
        <taxon>Agaricomycetes</taxon>
        <taxon>Agaricomycetidae</taxon>
        <taxon>Agaricales</taxon>
        <taxon>Agaricales incertae sedis</taxon>
        <taxon>Dendrothele</taxon>
    </lineage>
</organism>
<keyword evidence="2" id="KW-1185">Reference proteome</keyword>
<proteinExistence type="predicted"/>
<dbReference type="Proteomes" id="UP000297245">
    <property type="component" value="Unassembled WGS sequence"/>
</dbReference>